<dbReference type="Gene3D" id="3.40.50.10690">
    <property type="entry name" value="putative lor/sdh protein like domains"/>
    <property type="match status" value="1"/>
</dbReference>
<evidence type="ECO:0000259" key="8">
    <source>
        <dbReference type="Pfam" id="PF21571"/>
    </source>
</evidence>
<dbReference type="InterPro" id="IPR005239">
    <property type="entry name" value="ArgZ/ArgE-like"/>
</dbReference>
<comment type="cofactor">
    <cofactor evidence="1">
        <name>NAD(+)</name>
        <dbReference type="ChEBI" id="CHEBI:57540"/>
    </cofactor>
</comment>
<dbReference type="Pfam" id="PF21571">
    <property type="entry name" value="ArgZ-like_C_1st"/>
    <property type="match status" value="1"/>
</dbReference>
<feature type="domain" description="LOR/SDH bifunctional enzyme conserved" evidence="6">
    <location>
        <begin position="8"/>
        <end position="105"/>
    </location>
</feature>
<dbReference type="AlphaFoldDB" id="A0A381V4W6"/>
<gene>
    <name evidence="9" type="ORF">METZ01_LOCUS88246</name>
</gene>
<reference evidence="9" key="1">
    <citation type="submission" date="2018-05" db="EMBL/GenBank/DDBJ databases">
        <authorList>
            <person name="Lanie J.A."/>
            <person name="Ng W.-L."/>
            <person name="Kazmierczak K.M."/>
            <person name="Andrzejewski T.M."/>
            <person name="Davidsen T.M."/>
            <person name="Wayne K.J."/>
            <person name="Tettelin H."/>
            <person name="Glass J.I."/>
            <person name="Rusch D."/>
            <person name="Podicherti R."/>
            <person name="Tsui H.-C.T."/>
            <person name="Winkler M.E."/>
        </authorList>
    </citation>
    <scope>NUCLEOTIDE SEQUENCE</scope>
</reference>
<proteinExistence type="predicted"/>
<feature type="domain" description="Arginine dihydrolase ArgZ/ArgE-like C-terminal second subdomain" evidence="7">
    <location>
        <begin position="188"/>
        <end position="399"/>
    </location>
</feature>
<evidence type="ECO:0000256" key="4">
    <source>
        <dbReference type="ARBA" id="ARBA00023239"/>
    </source>
</evidence>
<accession>A0A381V4W6</accession>
<organism evidence="9">
    <name type="scientific">marine metagenome</name>
    <dbReference type="NCBI Taxonomy" id="408172"/>
    <lineage>
        <taxon>unclassified sequences</taxon>
        <taxon>metagenomes</taxon>
        <taxon>ecological metagenomes</taxon>
    </lineage>
</organism>
<dbReference type="Gene3D" id="2.40.420.10">
    <property type="entry name" value="conserved putative lor/sdh protein from methanococcus maripaludis s2 domain"/>
    <property type="match status" value="1"/>
</dbReference>
<dbReference type="Pfam" id="PF21570">
    <property type="entry name" value="ArgZ-like_C_2nd"/>
    <property type="match status" value="1"/>
</dbReference>
<dbReference type="EC" id="4.3.1.12" evidence="5"/>
<evidence type="ECO:0000256" key="3">
    <source>
        <dbReference type="ARBA" id="ARBA00023027"/>
    </source>
</evidence>
<dbReference type="GO" id="GO:0008473">
    <property type="term" value="F:ornithine cyclodeaminase activity"/>
    <property type="evidence" value="ECO:0007669"/>
    <property type="project" value="UniProtKB-EC"/>
</dbReference>
<keyword evidence="2" id="KW-0547">Nucleotide-binding</keyword>
<evidence type="ECO:0000259" key="6">
    <source>
        <dbReference type="Pfam" id="PF04455"/>
    </source>
</evidence>
<dbReference type="GO" id="GO:0000166">
    <property type="term" value="F:nucleotide binding"/>
    <property type="evidence" value="ECO:0007669"/>
    <property type="project" value="UniProtKB-KW"/>
</dbReference>
<protein>
    <recommendedName>
        <fullName evidence="5">ornithine cyclodeaminase</fullName>
        <ecNumber evidence="5">4.3.1.12</ecNumber>
    </recommendedName>
</protein>
<evidence type="ECO:0000256" key="5">
    <source>
        <dbReference type="ARBA" id="ARBA00066346"/>
    </source>
</evidence>
<evidence type="ECO:0000259" key="7">
    <source>
        <dbReference type="Pfam" id="PF21570"/>
    </source>
</evidence>
<feature type="domain" description="Arginine dihydrolase ArgZ/ArgE-like C-terminal first subdomain" evidence="8">
    <location>
        <begin position="106"/>
        <end position="185"/>
    </location>
</feature>
<name>A0A381V4W6_9ZZZZ</name>
<evidence type="ECO:0000313" key="9">
    <source>
        <dbReference type="EMBL" id="SVA35392.1"/>
    </source>
</evidence>
<dbReference type="NCBIfam" id="TIGR00300">
    <property type="entry name" value="TIGR00300 family protein"/>
    <property type="match status" value="1"/>
</dbReference>
<evidence type="ECO:0000256" key="2">
    <source>
        <dbReference type="ARBA" id="ARBA00022741"/>
    </source>
</evidence>
<dbReference type="CDD" id="cd12144">
    <property type="entry name" value="SDH_N_domain"/>
    <property type="match status" value="1"/>
</dbReference>
<evidence type="ECO:0000256" key="1">
    <source>
        <dbReference type="ARBA" id="ARBA00001911"/>
    </source>
</evidence>
<dbReference type="EMBL" id="UINC01007855">
    <property type="protein sequence ID" value="SVA35392.1"/>
    <property type="molecule type" value="Genomic_DNA"/>
</dbReference>
<keyword evidence="3" id="KW-0520">NAD</keyword>
<dbReference type="InterPro" id="IPR048964">
    <property type="entry name" value="ArgZ/ArgE-like_C_1st"/>
</dbReference>
<sequence>MSEQNHSEIVEANGHLIDSRLLTSVFDKVIERGARFDVLEFSIGRTNDEFSHLRLRVTTDTAGALNDLLEELIPLGCHSQPQCSARLEEAGRGCVPEDFYSTTNHRTQVRHDDRWIEVEEQRMDAVIVVSEARAECRKLRDVRVGELVVCGVEGIRVLPEFQERDRLGFAFMMNDVSTERRVEVSVRRVVQMMRDVKASGGRIVVVAGPVVVHSGGGSYLSRLVRRGWVDGLLAGNALAVHDVEHAFFGTSLGVDLDAGVAVDEGHKNHMRAINRIRRVGGLQEAVRERVLQSGLMYDVIDQNVPYVLAGSIRDDGPLPDTVMDMVEAQEQYAAILKDAGLVLMLSTMLHSIGVGNMLPAWVRVVCVDINPSVVTKLGDRGSSQTAGIVTDVGLFLHQLEMQIGPEMAPGVIGGGGGPADDVR</sequence>
<keyword evidence="4" id="KW-0456">Lyase</keyword>
<dbReference type="InterPro" id="IPR048963">
    <property type="entry name" value="ArgZ/ArgE-like_C_2nd"/>
</dbReference>
<dbReference type="InterPro" id="IPR007545">
    <property type="entry name" value="LOR/SDH_bifunc_enz_cons_dom"/>
</dbReference>
<dbReference type="Pfam" id="PF04455">
    <property type="entry name" value="Saccharop_dh_N"/>
    <property type="match status" value="1"/>
</dbReference>